<reference evidence="2" key="1">
    <citation type="journal article" date="2023" name="G3 (Bethesda)">
        <title>Whole genome assembly and annotation of the endangered Caribbean coral Acropora cervicornis.</title>
        <authorList>
            <person name="Selwyn J.D."/>
            <person name="Vollmer S.V."/>
        </authorList>
    </citation>
    <scope>NUCLEOTIDE SEQUENCE</scope>
    <source>
        <strain evidence="2">K2</strain>
    </source>
</reference>
<dbReference type="AlphaFoldDB" id="A0AAD9QV86"/>
<feature type="compositionally biased region" description="Basic and acidic residues" evidence="1">
    <location>
        <begin position="62"/>
        <end position="72"/>
    </location>
</feature>
<feature type="compositionally biased region" description="Basic and acidic residues" evidence="1">
    <location>
        <begin position="297"/>
        <end position="315"/>
    </location>
</feature>
<dbReference type="EMBL" id="JARQWQ010000012">
    <property type="protein sequence ID" value="KAK2568168.1"/>
    <property type="molecule type" value="Genomic_DNA"/>
</dbReference>
<feature type="region of interest" description="Disordered" evidence="1">
    <location>
        <begin position="296"/>
        <end position="321"/>
    </location>
</feature>
<feature type="region of interest" description="Disordered" evidence="1">
    <location>
        <begin position="168"/>
        <end position="256"/>
    </location>
</feature>
<accession>A0AAD9QV86</accession>
<comment type="caution">
    <text evidence="2">The sequence shown here is derived from an EMBL/GenBank/DDBJ whole genome shotgun (WGS) entry which is preliminary data.</text>
</comment>
<organism evidence="2 3">
    <name type="scientific">Acropora cervicornis</name>
    <name type="common">Staghorn coral</name>
    <dbReference type="NCBI Taxonomy" id="6130"/>
    <lineage>
        <taxon>Eukaryota</taxon>
        <taxon>Metazoa</taxon>
        <taxon>Cnidaria</taxon>
        <taxon>Anthozoa</taxon>
        <taxon>Hexacorallia</taxon>
        <taxon>Scleractinia</taxon>
        <taxon>Astrocoeniina</taxon>
        <taxon>Acroporidae</taxon>
        <taxon>Acropora</taxon>
    </lineage>
</organism>
<keyword evidence="3" id="KW-1185">Reference proteome</keyword>
<feature type="compositionally biased region" description="Basic and acidic residues" evidence="1">
    <location>
        <begin position="168"/>
        <end position="199"/>
    </location>
</feature>
<reference evidence="2" key="2">
    <citation type="journal article" date="2023" name="Science">
        <title>Genomic signatures of disease resistance in endangered staghorn corals.</title>
        <authorList>
            <person name="Vollmer S.V."/>
            <person name="Selwyn J.D."/>
            <person name="Despard B.A."/>
            <person name="Roesel C.L."/>
        </authorList>
    </citation>
    <scope>NUCLEOTIDE SEQUENCE</scope>
    <source>
        <strain evidence="2">K2</strain>
    </source>
</reference>
<feature type="compositionally biased region" description="Low complexity" evidence="1">
    <location>
        <begin position="204"/>
        <end position="216"/>
    </location>
</feature>
<proteinExistence type="predicted"/>
<sequence>MAKAPTFPTYKWWETDDKTKRLYTELLAEKLSSPRKTSSSSLGRKPSNGKDIAARFTSSPKRNLDSDAHSSKVTESSRTAEVKNKEEEEDEEKKFGKYTFETITIDTLAKYDYIKSPKKRAAPTVPISFFEQTCKPVITTGDNKEDVEKAMGKTTKCQFLMHQKVSSAKKEFQQSKSNGGEKESSVKRDKAERATKLEEIPEYSTSSESNESSTDETVVRVKTIPKKEENKAQTSLTKSKEEQNTKQANKDNQPLKIEELSNKFQLLSEEVAQLEFKMFEFSDDIQKLKQNMAFKSVDPKDKNEEASHDVEKKNEYAMNHPQKSLTFAEKFNNKAMLMKQQASPSKMLAAKPGKFLAGKLPQKDTTKEEAIAELRKNKTLNEIVSKIKEQELSEDEIQEILHCAKEKYVDRPNYLEEMGFGRENNN</sequence>
<name>A0AAD9QV86_ACRCE</name>
<evidence type="ECO:0000256" key="1">
    <source>
        <dbReference type="SAM" id="MobiDB-lite"/>
    </source>
</evidence>
<protein>
    <submittedName>
        <fullName evidence="2">Uncharacterized protein</fullName>
    </submittedName>
</protein>
<feature type="region of interest" description="Disordered" evidence="1">
    <location>
        <begin position="31"/>
        <end position="93"/>
    </location>
</feature>
<evidence type="ECO:0000313" key="2">
    <source>
        <dbReference type="EMBL" id="KAK2568168.1"/>
    </source>
</evidence>
<dbReference type="Proteomes" id="UP001249851">
    <property type="component" value="Unassembled WGS sequence"/>
</dbReference>
<gene>
    <name evidence="2" type="ORF">P5673_007157</name>
</gene>
<evidence type="ECO:0000313" key="3">
    <source>
        <dbReference type="Proteomes" id="UP001249851"/>
    </source>
</evidence>